<gene>
    <name evidence="5" type="ORF">GKE90_10505</name>
    <name evidence="4" type="ORF">GKE97_23570</name>
</gene>
<dbReference type="EMBL" id="WKPO01000012">
    <property type="protein sequence ID" value="MSB49127.1"/>
    <property type="molecule type" value="Genomic_DNA"/>
</dbReference>
<protein>
    <submittedName>
        <fullName evidence="4">ABC transporter substrate-binding protein</fullName>
    </submittedName>
</protein>
<dbReference type="InterPro" id="IPR050902">
    <property type="entry name" value="ABC_Transporter_SBP"/>
</dbReference>
<dbReference type="Proteomes" id="UP000434475">
    <property type="component" value="Unassembled WGS sequence"/>
</dbReference>
<dbReference type="Pfam" id="PF01497">
    <property type="entry name" value="Peripla_BP_2"/>
    <property type="match status" value="1"/>
</dbReference>
<dbReference type="SUPFAM" id="SSF53807">
    <property type="entry name" value="Helical backbone' metal receptor"/>
    <property type="match status" value="1"/>
</dbReference>
<dbReference type="PROSITE" id="PS50983">
    <property type="entry name" value="FE_B12_PBP"/>
    <property type="match status" value="1"/>
</dbReference>
<dbReference type="Proteomes" id="UP000429811">
    <property type="component" value="Unassembled WGS sequence"/>
</dbReference>
<sequence length="384" mass="41493">MQKDRCLPQKAACLFAAVWFDCAHGDEQSRFPPESGIFLSTAQKRRIIMKKLVPLTLALALGLTACGTAGQNPAPAASPTPAGDVQSAETPANTEGFPFTLTTKDGAEVTFTHVPEKVIAANGNAGDQLMALGLGDKIIATAYTNSDINPKWDAEYKAIPEAAETYISLETVLSLEPDFVYGRSSSFTEKYNTEHDTLTKYGIMSLSSIEGYTVGADVDVVYQDFYNLGRIFQVEDKAEEIVSGMKGKITAAEEAVAGQEATPVFVFDMAQEEGAYTCGNNFTSKLIEHAGGVNIFNDLDTTWATVSWETVVERAPEVIVINDYGDTTLEEKIAQLKENPALATVPAIQNDRIISVTLCEVFASSMTGDTVEKFARAFHPDCFA</sequence>
<dbReference type="PANTHER" id="PTHR30535">
    <property type="entry name" value="VITAMIN B12-BINDING PROTEIN"/>
    <property type="match status" value="1"/>
</dbReference>
<evidence type="ECO:0000313" key="4">
    <source>
        <dbReference type="EMBL" id="MSB22445.1"/>
    </source>
</evidence>
<organism evidence="4 7">
    <name type="scientific">Flavonifractor plautii</name>
    <name type="common">Fusobacterium plautii</name>
    <dbReference type="NCBI Taxonomy" id="292800"/>
    <lineage>
        <taxon>Bacteria</taxon>
        <taxon>Bacillati</taxon>
        <taxon>Bacillota</taxon>
        <taxon>Clostridia</taxon>
        <taxon>Eubacteriales</taxon>
        <taxon>Oscillospiraceae</taxon>
        <taxon>Flavonifractor</taxon>
    </lineage>
</organism>
<comment type="caution">
    <text evidence="4">The sequence shown here is derived from an EMBL/GenBank/DDBJ whole genome shotgun (WGS) entry which is preliminary data.</text>
</comment>
<comment type="similarity">
    <text evidence="1">Belongs to the bacterial solute-binding protein 8 family.</text>
</comment>
<reference evidence="6 7" key="1">
    <citation type="journal article" date="2019" name="Nat. Med.">
        <title>A library of human gut bacterial isolates paired with longitudinal multiomics data enables mechanistic microbiome research.</title>
        <authorList>
            <person name="Poyet M."/>
            <person name="Groussin M."/>
            <person name="Gibbons S.M."/>
            <person name="Avila-Pacheco J."/>
            <person name="Jiang X."/>
            <person name="Kearney S.M."/>
            <person name="Perrotta A.R."/>
            <person name="Berdy B."/>
            <person name="Zhao S."/>
            <person name="Lieberman T.D."/>
            <person name="Swanson P.K."/>
            <person name="Smith M."/>
            <person name="Roesemann S."/>
            <person name="Alexander J.E."/>
            <person name="Rich S.A."/>
            <person name="Livny J."/>
            <person name="Vlamakis H."/>
            <person name="Clish C."/>
            <person name="Bullock K."/>
            <person name="Deik A."/>
            <person name="Scott J."/>
            <person name="Pierce K.A."/>
            <person name="Xavier R.J."/>
            <person name="Alm E.J."/>
        </authorList>
    </citation>
    <scope>NUCLEOTIDE SEQUENCE [LARGE SCALE GENOMIC DNA]</scope>
    <source>
        <strain evidence="4 7">BIOML-A2</strain>
        <strain evidence="5 6">BIOML-A5</strain>
    </source>
</reference>
<dbReference type="PANTHER" id="PTHR30535:SF7">
    <property type="entry name" value="IRON(III) DICITRATE-BINDING PROTEIN"/>
    <property type="match status" value="1"/>
</dbReference>
<evidence type="ECO:0000313" key="7">
    <source>
        <dbReference type="Proteomes" id="UP000434475"/>
    </source>
</evidence>
<feature type="region of interest" description="Disordered" evidence="2">
    <location>
        <begin position="71"/>
        <end position="94"/>
    </location>
</feature>
<evidence type="ECO:0000313" key="5">
    <source>
        <dbReference type="EMBL" id="MSB49127.1"/>
    </source>
</evidence>
<evidence type="ECO:0000313" key="6">
    <source>
        <dbReference type="Proteomes" id="UP000429811"/>
    </source>
</evidence>
<evidence type="ECO:0000256" key="2">
    <source>
        <dbReference type="SAM" id="MobiDB-lite"/>
    </source>
</evidence>
<name>A0A6I2R886_FLAPL</name>
<feature type="domain" description="Fe/B12 periplasmic-binding" evidence="3">
    <location>
        <begin position="117"/>
        <end position="384"/>
    </location>
</feature>
<dbReference type="AlphaFoldDB" id="A0A6I2R886"/>
<evidence type="ECO:0000256" key="1">
    <source>
        <dbReference type="ARBA" id="ARBA00008814"/>
    </source>
</evidence>
<dbReference type="EMBL" id="WKPR01000040">
    <property type="protein sequence ID" value="MSB22445.1"/>
    <property type="molecule type" value="Genomic_DNA"/>
</dbReference>
<accession>A0A6I2R886</accession>
<dbReference type="Gene3D" id="3.40.50.1980">
    <property type="entry name" value="Nitrogenase molybdenum iron protein domain"/>
    <property type="match status" value="2"/>
</dbReference>
<dbReference type="InterPro" id="IPR002491">
    <property type="entry name" value="ABC_transptr_periplasmic_BD"/>
</dbReference>
<proteinExistence type="inferred from homology"/>
<evidence type="ECO:0000259" key="3">
    <source>
        <dbReference type="PROSITE" id="PS50983"/>
    </source>
</evidence>